<proteinExistence type="inferred from homology"/>
<dbReference type="FunFam" id="3.30.40.10:FF:000187">
    <property type="entry name" value="E3 ubiquitin-protein ligase ATL6"/>
    <property type="match status" value="1"/>
</dbReference>
<accession>A0A8X7WCE2</accession>
<dbReference type="GO" id="GO:0016020">
    <property type="term" value="C:membrane"/>
    <property type="evidence" value="ECO:0007669"/>
    <property type="project" value="UniProtKB-SubCell"/>
</dbReference>
<comment type="similarity">
    <text evidence="13">Belongs to the RING-type zinc finger family. ATL subfamily.</text>
</comment>
<keyword evidence="18" id="KW-1185">Reference proteome</keyword>
<dbReference type="Proteomes" id="UP000886595">
    <property type="component" value="Unassembled WGS sequence"/>
</dbReference>
<evidence type="ECO:0000313" key="17">
    <source>
        <dbReference type="EMBL" id="KAG2326762.1"/>
    </source>
</evidence>
<keyword evidence="7" id="KW-0479">Metal-binding</keyword>
<dbReference type="InterPro" id="IPR013083">
    <property type="entry name" value="Znf_RING/FYVE/PHD"/>
</dbReference>
<evidence type="ECO:0000256" key="13">
    <source>
        <dbReference type="ARBA" id="ARBA00024209"/>
    </source>
</evidence>
<comment type="catalytic activity">
    <reaction evidence="1">
        <text>S-ubiquitinyl-[E2 ubiquitin-conjugating enzyme]-L-cysteine + [acceptor protein]-L-lysine = [E2 ubiquitin-conjugating enzyme]-L-cysteine + N(6)-ubiquitinyl-[acceptor protein]-L-lysine.</text>
        <dbReference type="EC" id="2.3.2.27"/>
    </reaction>
</comment>
<keyword evidence="5" id="KW-0808">Transferase</keyword>
<evidence type="ECO:0000256" key="9">
    <source>
        <dbReference type="ARBA" id="ARBA00022786"/>
    </source>
</evidence>
<dbReference type="Pfam" id="PF13639">
    <property type="entry name" value="zf-RING_2"/>
    <property type="match status" value="1"/>
</dbReference>
<evidence type="ECO:0000313" key="18">
    <source>
        <dbReference type="Proteomes" id="UP000886595"/>
    </source>
</evidence>
<name>A0A8X7WCE2_BRACI</name>
<protein>
    <recommendedName>
        <fullName evidence="4">RING-type E3 ubiquitin transferase</fullName>
        <ecNumber evidence="4">2.3.2.27</ecNumber>
    </recommendedName>
</protein>
<dbReference type="EMBL" id="JAAMPC010000002">
    <property type="protein sequence ID" value="KAG2326762.1"/>
    <property type="molecule type" value="Genomic_DNA"/>
</dbReference>
<organism evidence="17 18">
    <name type="scientific">Brassica carinata</name>
    <name type="common">Ethiopian mustard</name>
    <name type="synonym">Abyssinian cabbage</name>
    <dbReference type="NCBI Taxonomy" id="52824"/>
    <lineage>
        <taxon>Eukaryota</taxon>
        <taxon>Viridiplantae</taxon>
        <taxon>Streptophyta</taxon>
        <taxon>Embryophyta</taxon>
        <taxon>Tracheophyta</taxon>
        <taxon>Spermatophyta</taxon>
        <taxon>Magnoliopsida</taxon>
        <taxon>eudicotyledons</taxon>
        <taxon>Gunneridae</taxon>
        <taxon>Pentapetalae</taxon>
        <taxon>rosids</taxon>
        <taxon>malvids</taxon>
        <taxon>Brassicales</taxon>
        <taxon>Brassicaceae</taxon>
        <taxon>Brassiceae</taxon>
        <taxon>Brassica</taxon>
    </lineage>
</organism>
<comment type="caution">
    <text evidence="17">The sequence shown here is derived from an EMBL/GenBank/DDBJ whole genome shotgun (WGS) entry which is preliminary data.</text>
</comment>
<dbReference type="PANTHER" id="PTHR14155">
    <property type="entry name" value="RING FINGER DOMAIN-CONTAINING"/>
    <property type="match status" value="1"/>
</dbReference>
<evidence type="ECO:0000256" key="1">
    <source>
        <dbReference type="ARBA" id="ARBA00000900"/>
    </source>
</evidence>
<keyword evidence="9" id="KW-0833">Ubl conjugation pathway</keyword>
<evidence type="ECO:0000259" key="16">
    <source>
        <dbReference type="PROSITE" id="PS50089"/>
    </source>
</evidence>
<dbReference type="Gene3D" id="3.30.40.10">
    <property type="entry name" value="Zinc/RING finger domain, C3HC4 (zinc finger)"/>
    <property type="match status" value="1"/>
</dbReference>
<dbReference type="PROSITE" id="PS50089">
    <property type="entry name" value="ZF_RING_2"/>
    <property type="match status" value="1"/>
</dbReference>
<keyword evidence="11 15" id="KW-1133">Transmembrane helix</keyword>
<keyword evidence="6 15" id="KW-0812">Transmembrane</keyword>
<keyword evidence="10" id="KW-0862">Zinc</keyword>
<evidence type="ECO:0000256" key="5">
    <source>
        <dbReference type="ARBA" id="ARBA00022679"/>
    </source>
</evidence>
<sequence>MADEMLEPGVQRSESDLAIMVTTALIFAIFIVGLASVCYRWTSRRFYMVEQSVNLSTHSEHELRTVRRARTARGIDAAVVKSFQTFLYSEVKDQRIGRGGVECVVCLCEFQDDDTLSLMPNCYHVYHAGCISVWLSDHSTCPLCRVNLVIQPGEGSDPDPELGVMDSTEARLSESMTWSNRSREPGSWSMRLMSYSRVPGISFSRSNSTGHCVAGPVENLDRFTLRLPDDVLRRLITKAVVRTSSRGFYRSRSVGSERSVLSEQWCNYKNNRRIHSMTFSFIDQYRVWTGGDVVAPPNSERSSLEIRPYDRV</sequence>
<comment type="subcellular location">
    <subcellularLocation>
        <location evidence="2">Membrane</location>
        <topology evidence="2">Single-pass membrane protein</topology>
    </subcellularLocation>
</comment>
<evidence type="ECO:0000256" key="3">
    <source>
        <dbReference type="ARBA" id="ARBA00004906"/>
    </source>
</evidence>
<dbReference type="GO" id="GO:0008270">
    <property type="term" value="F:zinc ion binding"/>
    <property type="evidence" value="ECO:0007669"/>
    <property type="project" value="UniProtKB-KW"/>
</dbReference>
<dbReference type="OrthoDB" id="8062037at2759"/>
<evidence type="ECO:0000256" key="12">
    <source>
        <dbReference type="ARBA" id="ARBA00023136"/>
    </source>
</evidence>
<dbReference type="EC" id="2.3.2.27" evidence="4"/>
<feature type="domain" description="RING-type" evidence="16">
    <location>
        <begin position="103"/>
        <end position="145"/>
    </location>
</feature>
<evidence type="ECO:0000256" key="10">
    <source>
        <dbReference type="ARBA" id="ARBA00022833"/>
    </source>
</evidence>
<comment type="pathway">
    <text evidence="3">Protein modification; protein ubiquitination.</text>
</comment>
<keyword evidence="8 14" id="KW-0863">Zinc-finger</keyword>
<gene>
    <name evidence="17" type="ORF">Bca52824_009490</name>
</gene>
<dbReference type="SUPFAM" id="SSF57850">
    <property type="entry name" value="RING/U-box"/>
    <property type="match status" value="1"/>
</dbReference>
<dbReference type="InterPro" id="IPR053238">
    <property type="entry name" value="RING-H2_zinc_finger"/>
</dbReference>
<evidence type="ECO:0000256" key="14">
    <source>
        <dbReference type="PROSITE-ProRule" id="PRU00175"/>
    </source>
</evidence>
<evidence type="ECO:0000256" key="6">
    <source>
        <dbReference type="ARBA" id="ARBA00022692"/>
    </source>
</evidence>
<evidence type="ECO:0000256" key="2">
    <source>
        <dbReference type="ARBA" id="ARBA00004167"/>
    </source>
</evidence>
<dbReference type="PANTHER" id="PTHR14155:SF534">
    <property type="entry name" value="RING-H2 FINGER PROTEIN ATL38"/>
    <property type="match status" value="1"/>
</dbReference>
<evidence type="ECO:0000256" key="8">
    <source>
        <dbReference type="ARBA" id="ARBA00022771"/>
    </source>
</evidence>
<evidence type="ECO:0000256" key="7">
    <source>
        <dbReference type="ARBA" id="ARBA00022723"/>
    </source>
</evidence>
<evidence type="ECO:0000256" key="4">
    <source>
        <dbReference type="ARBA" id="ARBA00012483"/>
    </source>
</evidence>
<evidence type="ECO:0000256" key="15">
    <source>
        <dbReference type="SAM" id="Phobius"/>
    </source>
</evidence>
<dbReference type="SMART" id="SM00184">
    <property type="entry name" value="RING"/>
    <property type="match status" value="1"/>
</dbReference>
<dbReference type="GO" id="GO:0061630">
    <property type="term" value="F:ubiquitin protein ligase activity"/>
    <property type="evidence" value="ECO:0007669"/>
    <property type="project" value="UniProtKB-EC"/>
</dbReference>
<keyword evidence="12 15" id="KW-0472">Membrane</keyword>
<dbReference type="InterPro" id="IPR001841">
    <property type="entry name" value="Znf_RING"/>
</dbReference>
<reference evidence="17 18" key="1">
    <citation type="submission" date="2020-02" db="EMBL/GenBank/DDBJ databases">
        <authorList>
            <person name="Ma Q."/>
            <person name="Huang Y."/>
            <person name="Song X."/>
            <person name="Pei D."/>
        </authorList>
    </citation>
    <scope>NUCLEOTIDE SEQUENCE [LARGE SCALE GENOMIC DNA]</scope>
    <source>
        <strain evidence="17">Sxm20200214</strain>
        <tissue evidence="17">Leaf</tissue>
    </source>
</reference>
<dbReference type="AlphaFoldDB" id="A0A8X7WCE2"/>
<evidence type="ECO:0000256" key="11">
    <source>
        <dbReference type="ARBA" id="ARBA00022989"/>
    </source>
</evidence>
<feature type="transmembrane region" description="Helical" evidence="15">
    <location>
        <begin position="17"/>
        <end position="39"/>
    </location>
</feature>